<keyword evidence="19" id="KW-1185">Reference proteome</keyword>
<comment type="subcellular location">
    <subcellularLocation>
        <location evidence="2">Cell inner membrane</location>
        <topology evidence="2">Multi-pass membrane protein</topology>
    </subcellularLocation>
</comment>
<dbReference type="EC" id="2.7.13.3" evidence="3"/>
<dbReference type="GO" id="GO:0005524">
    <property type="term" value="F:ATP binding"/>
    <property type="evidence" value="ECO:0007669"/>
    <property type="project" value="UniProtKB-KW"/>
</dbReference>
<sequence length="499" mass="55553">MSLLDDQRLGAARHFLRDVAARMRANNARLAARIDRTMPKSVHVAWDAACGANARMRANNARFGSWFNSVMPKGLYARSLIIIVTPMVILQSVLAFVFMERHYNTVTRRLSAAVSQDISAIADFAVAFPSPEGREQVRQIAQSSMGLSVDFLPDEHLPPPGPKPFFSILDSNFTGELGKRLRRPFWTDTVGNSNLIEVRIQFDDMVMRIFARRSQAYLSNSHIFLVWMVGTSLVLLAVAILFLRNQIKPIEALADAAIAFGKGRDVTGFRPRGAREVRGAALAFLEMRRRIERQIEQRTTMLAGVSHDMRTILTRFKLELAFLNEAETDALRKDVDELQSMLEAYLAFARDDMGEPPVLTDIARLIEEARVNGERHGAGVTSAFSGDPMVTLRPDAFRRCLANLVANGWRYADRIDINGTRAERWLIVTVDDNGPGIPPERREEVFRPFFRLDEARNQDAGGSGLGLTIARDAARAHGGDVSLGDSPLGGLRATIRIPV</sequence>
<protein>
    <recommendedName>
        <fullName evidence="3">histidine kinase</fullName>
        <ecNumber evidence="3">2.7.13.3</ecNumber>
    </recommendedName>
</protein>
<evidence type="ECO:0000256" key="1">
    <source>
        <dbReference type="ARBA" id="ARBA00000085"/>
    </source>
</evidence>
<dbReference type="CDD" id="cd00082">
    <property type="entry name" value="HisKA"/>
    <property type="match status" value="1"/>
</dbReference>
<dbReference type="InterPro" id="IPR036890">
    <property type="entry name" value="HATPase_C_sf"/>
</dbReference>
<keyword evidence="7" id="KW-0808">Transferase</keyword>
<dbReference type="Proteomes" id="UP001143330">
    <property type="component" value="Unassembled WGS sequence"/>
</dbReference>
<dbReference type="InterPro" id="IPR003660">
    <property type="entry name" value="HAMP_dom"/>
</dbReference>
<feature type="domain" description="HAMP" evidence="17">
    <location>
        <begin position="244"/>
        <end position="296"/>
    </location>
</feature>
<evidence type="ECO:0000313" key="19">
    <source>
        <dbReference type="Proteomes" id="UP001143330"/>
    </source>
</evidence>
<evidence type="ECO:0000256" key="9">
    <source>
        <dbReference type="ARBA" id="ARBA00022741"/>
    </source>
</evidence>
<evidence type="ECO:0000256" key="5">
    <source>
        <dbReference type="ARBA" id="ARBA00022519"/>
    </source>
</evidence>
<accession>A0A9W6ND60</accession>
<dbReference type="Gene3D" id="1.10.287.130">
    <property type="match status" value="1"/>
</dbReference>
<dbReference type="PROSITE" id="PS50109">
    <property type="entry name" value="HIS_KIN"/>
    <property type="match status" value="1"/>
</dbReference>
<evidence type="ECO:0000259" key="17">
    <source>
        <dbReference type="PROSITE" id="PS50885"/>
    </source>
</evidence>
<evidence type="ECO:0000256" key="6">
    <source>
        <dbReference type="ARBA" id="ARBA00022553"/>
    </source>
</evidence>
<dbReference type="Gene3D" id="3.30.565.10">
    <property type="entry name" value="Histidine kinase-like ATPase, C-terminal domain"/>
    <property type="match status" value="1"/>
</dbReference>
<keyword evidence="6" id="KW-0597">Phosphoprotein</keyword>
<evidence type="ECO:0000256" key="8">
    <source>
        <dbReference type="ARBA" id="ARBA00022692"/>
    </source>
</evidence>
<evidence type="ECO:0000256" key="10">
    <source>
        <dbReference type="ARBA" id="ARBA00022777"/>
    </source>
</evidence>
<evidence type="ECO:0000313" key="18">
    <source>
        <dbReference type="EMBL" id="GLK86563.1"/>
    </source>
</evidence>
<dbReference type="GO" id="GO:0005886">
    <property type="term" value="C:plasma membrane"/>
    <property type="evidence" value="ECO:0007669"/>
    <property type="project" value="UniProtKB-SubCell"/>
</dbReference>
<dbReference type="EMBL" id="BSFM01000021">
    <property type="protein sequence ID" value="GLK86563.1"/>
    <property type="molecule type" value="Genomic_DNA"/>
</dbReference>
<evidence type="ECO:0000256" key="15">
    <source>
        <dbReference type="SAM" id="Phobius"/>
    </source>
</evidence>
<dbReference type="InterPro" id="IPR050980">
    <property type="entry name" value="2C_sensor_his_kinase"/>
</dbReference>
<evidence type="ECO:0000256" key="12">
    <source>
        <dbReference type="ARBA" id="ARBA00022989"/>
    </source>
</evidence>
<keyword evidence="13" id="KW-0902">Two-component regulatory system</keyword>
<evidence type="ECO:0000256" key="3">
    <source>
        <dbReference type="ARBA" id="ARBA00012438"/>
    </source>
</evidence>
<dbReference type="AlphaFoldDB" id="A0A9W6ND60"/>
<keyword evidence="10 18" id="KW-0418">Kinase</keyword>
<proteinExistence type="predicted"/>
<keyword evidence="11" id="KW-0067">ATP-binding</keyword>
<comment type="caution">
    <text evidence="18">The sequence shown here is derived from an EMBL/GenBank/DDBJ whole genome shotgun (WGS) entry which is preliminary data.</text>
</comment>
<evidence type="ECO:0000256" key="4">
    <source>
        <dbReference type="ARBA" id="ARBA00022475"/>
    </source>
</evidence>
<dbReference type="PRINTS" id="PR00344">
    <property type="entry name" value="BCTRLSENSOR"/>
</dbReference>
<feature type="domain" description="Histidine kinase" evidence="16">
    <location>
        <begin position="304"/>
        <end position="499"/>
    </location>
</feature>
<keyword evidence="5" id="KW-0997">Cell inner membrane</keyword>
<dbReference type="PANTHER" id="PTHR44936:SF5">
    <property type="entry name" value="SENSOR HISTIDINE KINASE ENVZ"/>
    <property type="match status" value="1"/>
</dbReference>
<reference evidence="18" key="2">
    <citation type="submission" date="2023-01" db="EMBL/GenBank/DDBJ databases">
        <authorList>
            <person name="Sun Q."/>
            <person name="Evtushenko L."/>
        </authorList>
    </citation>
    <scope>NUCLEOTIDE SEQUENCE</scope>
    <source>
        <strain evidence="18">VKM B-2789</strain>
    </source>
</reference>
<dbReference type="GO" id="GO:0000155">
    <property type="term" value="F:phosphorelay sensor kinase activity"/>
    <property type="evidence" value="ECO:0007669"/>
    <property type="project" value="InterPro"/>
</dbReference>
<keyword evidence="9" id="KW-0547">Nucleotide-binding</keyword>
<name>A0A9W6ND60_9HYPH</name>
<dbReference type="PROSITE" id="PS50885">
    <property type="entry name" value="HAMP"/>
    <property type="match status" value="1"/>
</dbReference>
<dbReference type="PANTHER" id="PTHR44936">
    <property type="entry name" value="SENSOR PROTEIN CREC"/>
    <property type="match status" value="1"/>
</dbReference>
<evidence type="ECO:0000256" key="13">
    <source>
        <dbReference type="ARBA" id="ARBA00023012"/>
    </source>
</evidence>
<dbReference type="SUPFAM" id="SSF47384">
    <property type="entry name" value="Homodimeric domain of signal transducing histidine kinase"/>
    <property type="match status" value="1"/>
</dbReference>
<organism evidence="18 19">
    <name type="scientific">Ancylobacter defluvii</name>
    <dbReference type="NCBI Taxonomy" id="1282440"/>
    <lineage>
        <taxon>Bacteria</taxon>
        <taxon>Pseudomonadati</taxon>
        <taxon>Pseudomonadota</taxon>
        <taxon>Alphaproteobacteria</taxon>
        <taxon>Hyphomicrobiales</taxon>
        <taxon>Xanthobacteraceae</taxon>
        <taxon>Ancylobacter</taxon>
    </lineage>
</organism>
<evidence type="ECO:0000256" key="2">
    <source>
        <dbReference type="ARBA" id="ARBA00004429"/>
    </source>
</evidence>
<evidence type="ECO:0000256" key="7">
    <source>
        <dbReference type="ARBA" id="ARBA00022679"/>
    </source>
</evidence>
<dbReference type="SUPFAM" id="SSF55874">
    <property type="entry name" value="ATPase domain of HSP90 chaperone/DNA topoisomerase II/histidine kinase"/>
    <property type="match status" value="1"/>
</dbReference>
<evidence type="ECO:0000256" key="11">
    <source>
        <dbReference type="ARBA" id="ARBA00022840"/>
    </source>
</evidence>
<evidence type="ECO:0000256" key="14">
    <source>
        <dbReference type="ARBA" id="ARBA00023136"/>
    </source>
</evidence>
<keyword evidence="4" id="KW-1003">Cell membrane</keyword>
<keyword evidence="14 15" id="KW-0472">Membrane</keyword>
<keyword evidence="8 15" id="KW-0812">Transmembrane</keyword>
<feature type="transmembrane region" description="Helical" evidence="15">
    <location>
        <begin position="222"/>
        <end position="243"/>
    </location>
</feature>
<evidence type="ECO:0000259" key="16">
    <source>
        <dbReference type="PROSITE" id="PS50109"/>
    </source>
</evidence>
<gene>
    <name evidence="18" type="ORF">GCM10017653_46330</name>
</gene>
<dbReference type="InterPro" id="IPR005467">
    <property type="entry name" value="His_kinase_dom"/>
</dbReference>
<dbReference type="InterPro" id="IPR036097">
    <property type="entry name" value="HisK_dim/P_sf"/>
</dbReference>
<dbReference type="InterPro" id="IPR003661">
    <property type="entry name" value="HisK_dim/P_dom"/>
</dbReference>
<reference evidence="18" key="1">
    <citation type="journal article" date="2014" name="Int. J. Syst. Evol. Microbiol.">
        <title>Complete genome sequence of Corynebacterium casei LMG S-19264T (=DSM 44701T), isolated from a smear-ripened cheese.</title>
        <authorList>
            <consortium name="US DOE Joint Genome Institute (JGI-PGF)"/>
            <person name="Walter F."/>
            <person name="Albersmeier A."/>
            <person name="Kalinowski J."/>
            <person name="Ruckert C."/>
        </authorList>
    </citation>
    <scope>NUCLEOTIDE SEQUENCE</scope>
    <source>
        <strain evidence="18">VKM B-2789</strain>
    </source>
</reference>
<dbReference type="Pfam" id="PF02518">
    <property type="entry name" value="HATPase_c"/>
    <property type="match status" value="1"/>
</dbReference>
<dbReference type="InterPro" id="IPR004358">
    <property type="entry name" value="Sig_transdc_His_kin-like_C"/>
</dbReference>
<dbReference type="InterPro" id="IPR003594">
    <property type="entry name" value="HATPase_dom"/>
</dbReference>
<dbReference type="SMART" id="SM00387">
    <property type="entry name" value="HATPase_c"/>
    <property type="match status" value="1"/>
</dbReference>
<dbReference type="SMART" id="SM00388">
    <property type="entry name" value="HisKA"/>
    <property type="match status" value="1"/>
</dbReference>
<feature type="transmembrane region" description="Helical" evidence="15">
    <location>
        <begin position="75"/>
        <end position="99"/>
    </location>
</feature>
<comment type="catalytic activity">
    <reaction evidence="1">
        <text>ATP + protein L-histidine = ADP + protein N-phospho-L-histidine.</text>
        <dbReference type="EC" id="2.7.13.3"/>
    </reaction>
</comment>
<keyword evidence="12 15" id="KW-1133">Transmembrane helix</keyword>